<dbReference type="AlphaFoldDB" id="A0A168PIC0"/>
<proteinExistence type="predicted"/>
<gene>
    <name evidence="1" type="ORF">WY13_01898</name>
</gene>
<dbReference type="PATRIC" id="fig|1538.10.peg.2343"/>
<sequence length="170" mass="18967">MGYSSLGNEISNPYFPPDHTSNATPGDYGYDLSPWTYSLACPSGDTKWDNPDDDAYYPVKLDALRKLIQQEPTMNATCAETWAKYLSLRSDPTMTTAVFVGSIGGGTYYGDLVLRESDNDIRNLRIVYEVVKDKETGAILGTFTRNAHNPDNYIPSVATNKKKFLIYLRA</sequence>
<evidence type="ECO:0000313" key="1">
    <source>
        <dbReference type="EMBL" id="OAA87783.1"/>
    </source>
</evidence>
<dbReference type="EMBL" id="LITT01000019">
    <property type="protein sequence ID" value="OAA87783.1"/>
    <property type="molecule type" value="Genomic_DNA"/>
</dbReference>
<comment type="caution">
    <text evidence="1">The sequence shown here is derived from an EMBL/GenBank/DDBJ whole genome shotgun (WGS) entry which is preliminary data.</text>
</comment>
<dbReference type="Proteomes" id="UP000077407">
    <property type="component" value="Unassembled WGS sequence"/>
</dbReference>
<reference evidence="1 2" key="1">
    <citation type="journal article" date="2015" name="Biotechnol. Bioeng.">
        <title>Genome sequence and phenotypic characterization of Caulobacter segnis.</title>
        <authorList>
            <person name="Patel S."/>
            <person name="Fletcher B."/>
            <person name="Scott D.C."/>
            <person name="Ely B."/>
        </authorList>
    </citation>
    <scope>NUCLEOTIDE SEQUENCE [LARGE SCALE GENOMIC DNA]</scope>
    <source>
        <strain evidence="1 2">ERI-2</strain>
    </source>
</reference>
<organism evidence="1 2">
    <name type="scientific">Clostridium ljungdahlii</name>
    <dbReference type="NCBI Taxonomy" id="1538"/>
    <lineage>
        <taxon>Bacteria</taxon>
        <taxon>Bacillati</taxon>
        <taxon>Bacillota</taxon>
        <taxon>Clostridia</taxon>
        <taxon>Eubacteriales</taxon>
        <taxon>Clostridiaceae</taxon>
        <taxon>Clostridium</taxon>
    </lineage>
</organism>
<protein>
    <submittedName>
        <fullName evidence="1">Uncharacterized protein</fullName>
    </submittedName>
</protein>
<accession>A0A168PIC0</accession>
<dbReference type="OrthoDB" id="2666777at2"/>
<evidence type="ECO:0000313" key="2">
    <source>
        <dbReference type="Proteomes" id="UP000077407"/>
    </source>
</evidence>
<name>A0A168PIC0_9CLOT</name>